<dbReference type="AlphaFoldDB" id="A0A154IEH6"/>
<dbReference type="InterPro" id="IPR036640">
    <property type="entry name" value="ABC1_TM_sf"/>
</dbReference>
<dbReference type="SUPFAM" id="SSF90123">
    <property type="entry name" value="ABC transporter transmembrane region"/>
    <property type="match status" value="1"/>
</dbReference>
<evidence type="ECO:0000313" key="6">
    <source>
        <dbReference type="EMBL" id="KZA98932.1"/>
    </source>
</evidence>
<keyword evidence="2 5" id="KW-0812">Transmembrane</keyword>
<gene>
    <name evidence="6" type="ORF">A4A59_25615</name>
</gene>
<feature type="transmembrane region" description="Helical" evidence="5">
    <location>
        <begin position="128"/>
        <end position="148"/>
    </location>
</feature>
<sequence length="200" mass="22381">MSRELALTAPAARDDLLRAAKIVGLKARTVRAEKIARLATLPAPALASLKDGTFAVFAGLAAEGRYRLINPIDFSARNVEADELLALTSGEFILVQRRFAGPGASQQNFGFRWFLPAIWRYRRAFGHVLIASLVIQIFALVTPLFFQVVVDKVLAHRSYSTLICLTIPCRLLRSRKASHKHTTKPHLLNRVRLYSFQNSR</sequence>
<keyword evidence="4 5" id="KW-0472">Membrane</keyword>
<dbReference type="GO" id="GO:0005524">
    <property type="term" value="F:ATP binding"/>
    <property type="evidence" value="ECO:0007669"/>
    <property type="project" value="InterPro"/>
</dbReference>
<dbReference type="GO" id="GO:0005886">
    <property type="term" value="C:plasma membrane"/>
    <property type="evidence" value="ECO:0007669"/>
    <property type="project" value="UniProtKB-SubCell"/>
</dbReference>
<evidence type="ECO:0000256" key="4">
    <source>
        <dbReference type="ARBA" id="ARBA00023136"/>
    </source>
</evidence>
<proteinExistence type="predicted"/>
<evidence type="ECO:0008006" key="7">
    <source>
        <dbReference type="Google" id="ProtNLM"/>
    </source>
</evidence>
<keyword evidence="3 5" id="KW-1133">Transmembrane helix</keyword>
<name>A0A154IEH6_RHILE</name>
<comment type="subcellular location">
    <subcellularLocation>
        <location evidence="1">Cell membrane</location>
        <topology evidence="1">Multi-pass membrane protein</topology>
    </subcellularLocation>
</comment>
<reference evidence="6" key="1">
    <citation type="submission" date="2016-03" db="EMBL/GenBank/DDBJ databases">
        <title>Microsymbionts genomes from the relict species Vavilovia formosa.</title>
        <authorList>
            <person name="Chirak E."/>
            <person name="Kimeklis A."/>
            <person name="Kopat V."/>
            <person name="Andronov E."/>
        </authorList>
    </citation>
    <scope>NUCLEOTIDE SEQUENCE [LARGE SCALE GENOMIC DNA]</scope>
    <source>
        <strain evidence="6">Vaf12</strain>
    </source>
</reference>
<evidence type="ECO:0000256" key="2">
    <source>
        <dbReference type="ARBA" id="ARBA00022692"/>
    </source>
</evidence>
<evidence type="ECO:0000256" key="5">
    <source>
        <dbReference type="SAM" id="Phobius"/>
    </source>
</evidence>
<dbReference type="EMBL" id="LVYU01000110">
    <property type="protein sequence ID" value="KZA98932.1"/>
    <property type="molecule type" value="Genomic_DNA"/>
</dbReference>
<accession>A0A154IEH6</accession>
<evidence type="ECO:0000256" key="1">
    <source>
        <dbReference type="ARBA" id="ARBA00004651"/>
    </source>
</evidence>
<evidence type="ECO:0000256" key="3">
    <source>
        <dbReference type="ARBA" id="ARBA00022989"/>
    </source>
</evidence>
<comment type="caution">
    <text evidence="6">The sequence shown here is derived from an EMBL/GenBank/DDBJ whole genome shotgun (WGS) entry which is preliminary data.</text>
</comment>
<protein>
    <recommendedName>
        <fullName evidence="7">Peptidase C39 domain-containing protein</fullName>
    </recommendedName>
</protein>
<organism evidence="6">
    <name type="scientific">Rhizobium leguminosarum</name>
    <dbReference type="NCBI Taxonomy" id="384"/>
    <lineage>
        <taxon>Bacteria</taxon>
        <taxon>Pseudomonadati</taxon>
        <taxon>Pseudomonadota</taxon>
        <taxon>Alphaproteobacteria</taxon>
        <taxon>Hyphomicrobiales</taxon>
        <taxon>Rhizobiaceae</taxon>
        <taxon>Rhizobium/Agrobacterium group</taxon>
        <taxon>Rhizobium</taxon>
    </lineage>
</organism>
<dbReference type="Gene3D" id="3.90.70.10">
    <property type="entry name" value="Cysteine proteinases"/>
    <property type="match status" value="1"/>
</dbReference>